<name>A0A6M6E1S7_PRIMG</name>
<geneLocation type="plasmid" evidence="2">
    <name>pfdu301a</name>
</geneLocation>
<evidence type="ECO:0000313" key="1">
    <source>
        <dbReference type="EMBL" id="QJX80981.1"/>
    </source>
</evidence>
<dbReference type="RefSeq" id="WP_171778980.1">
    <property type="nucleotide sequence ID" value="NZ_CP045273.1"/>
</dbReference>
<reference evidence="1 2" key="1">
    <citation type="submission" date="2019-10" db="EMBL/GenBank/DDBJ databases">
        <title>Complete genome sequences for adaption low water activity.</title>
        <authorList>
            <person name="Zhao L."/>
            <person name="Zhong J."/>
        </authorList>
    </citation>
    <scope>NUCLEOTIDE SEQUENCE [LARGE SCALE GENOMIC DNA]</scope>
    <source>
        <strain evidence="1 2">FDU301</strain>
        <plasmid evidence="2">pfdu301a</plasmid>
    </source>
</reference>
<sequence>MNFEPHQVFKTDEGHTLLIGNLEEKCLFEVRFNMEKVKNDTDVEIEVGELLFEGKGNYIKTIDKCVNKYGEMIITGKFEGSVIAYIPADKFLRWYRVHSYCFFNFEDSSYLETFKKSKEQSHFDFLYKFENRQRVEIPNFLKGKSGDKIEEIKQIHNGKEYTTITGIKKLAADKVPNYY</sequence>
<organism evidence="1 2">
    <name type="scientific">Priestia megaterium</name>
    <name type="common">Bacillus megaterium</name>
    <dbReference type="NCBI Taxonomy" id="1404"/>
    <lineage>
        <taxon>Bacteria</taxon>
        <taxon>Bacillati</taxon>
        <taxon>Bacillota</taxon>
        <taxon>Bacilli</taxon>
        <taxon>Bacillales</taxon>
        <taxon>Bacillaceae</taxon>
        <taxon>Priestia</taxon>
    </lineage>
</organism>
<proteinExistence type="predicted"/>
<dbReference type="EMBL" id="CP045273">
    <property type="protein sequence ID" value="QJX80981.1"/>
    <property type="molecule type" value="Genomic_DNA"/>
</dbReference>
<protein>
    <submittedName>
        <fullName evidence="1">Uncharacterized protein</fullName>
    </submittedName>
</protein>
<keyword evidence="1" id="KW-0614">Plasmid</keyword>
<dbReference type="Proteomes" id="UP000501076">
    <property type="component" value="Plasmid pFDU301A"/>
</dbReference>
<evidence type="ECO:0000313" key="2">
    <source>
        <dbReference type="Proteomes" id="UP000501076"/>
    </source>
</evidence>
<gene>
    <name evidence="1" type="ORF">FDZ14_33365</name>
</gene>
<accession>A0A6M6E1S7</accession>
<dbReference type="AlphaFoldDB" id="A0A6M6E1S7"/>